<dbReference type="InterPro" id="IPR000182">
    <property type="entry name" value="GNAT_dom"/>
</dbReference>
<organism evidence="3 4">
    <name type="scientific">Endosaccharibacter trunci</name>
    <dbReference type="NCBI Taxonomy" id="2812733"/>
    <lineage>
        <taxon>Bacteria</taxon>
        <taxon>Pseudomonadati</taxon>
        <taxon>Pseudomonadota</taxon>
        <taxon>Alphaproteobacteria</taxon>
        <taxon>Acetobacterales</taxon>
        <taxon>Acetobacteraceae</taxon>
        <taxon>Endosaccharibacter</taxon>
    </lineage>
</organism>
<keyword evidence="4" id="KW-1185">Reference proteome</keyword>
<dbReference type="CDD" id="cd04301">
    <property type="entry name" value="NAT_SF"/>
    <property type="match status" value="1"/>
</dbReference>
<accession>A0ABT1WA84</accession>
<evidence type="ECO:0000313" key="4">
    <source>
        <dbReference type="Proteomes" id="UP001524587"/>
    </source>
</evidence>
<gene>
    <name evidence="3" type="ORF">NFI95_15265</name>
</gene>
<dbReference type="RefSeq" id="WP_422865294.1">
    <property type="nucleotide sequence ID" value="NZ_JAMSKV010000016.1"/>
</dbReference>
<dbReference type="PANTHER" id="PTHR13947:SF37">
    <property type="entry name" value="LD18367P"/>
    <property type="match status" value="1"/>
</dbReference>
<dbReference type="PANTHER" id="PTHR13947">
    <property type="entry name" value="GNAT FAMILY N-ACETYLTRANSFERASE"/>
    <property type="match status" value="1"/>
</dbReference>
<dbReference type="InterPro" id="IPR016181">
    <property type="entry name" value="Acyl_CoA_acyltransferase"/>
</dbReference>
<comment type="caution">
    <text evidence="3">The sequence shown here is derived from an EMBL/GenBank/DDBJ whole genome shotgun (WGS) entry which is preliminary data.</text>
</comment>
<dbReference type="EMBL" id="JAMSKV010000016">
    <property type="protein sequence ID" value="MCQ8279804.1"/>
    <property type="molecule type" value="Genomic_DNA"/>
</dbReference>
<reference evidence="3 4" key="1">
    <citation type="submission" date="2022-06" db="EMBL/GenBank/DDBJ databases">
        <title>Endosaccharibacter gen. nov., sp. nov., endophytic bacteria isolated from sugarcane.</title>
        <authorList>
            <person name="Pitiwittayakul N."/>
            <person name="Yukphan P."/>
            <person name="Charoenyingcharoen P."/>
            <person name="Tanasupawat S."/>
        </authorList>
    </citation>
    <scope>NUCLEOTIDE SEQUENCE [LARGE SCALE GENOMIC DNA]</scope>
    <source>
        <strain evidence="3 4">KSS8</strain>
    </source>
</reference>
<dbReference type="Proteomes" id="UP001524587">
    <property type="component" value="Unassembled WGS sequence"/>
</dbReference>
<evidence type="ECO:0000259" key="2">
    <source>
        <dbReference type="PROSITE" id="PS51186"/>
    </source>
</evidence>
<dbReference type="SUPFAM" id="SSF55729">
    <property type="entry name" value="Acyl-CoA N-acyltransferases (Nat)"/>
    <property type="match status" value="1"/>
</dbReference>
<dbReference type="Pfam" id="PF00583">
    <property type="entry name" value="Acetyltransf_1"/>
    <property type="match status" value="1"/>
</dbReference>
<dbReference type="InterPro" id="IPR050769">
    <property type="entry name" value="NAT_camello-type"/>
</dbReference>
<sequence>MSSVRIRRFAPGDTEAVVALILGIQRDEFGLSLTVADQPDLSDIAGFYQSGTGDFLLAERDGRVVGTIGLRDIGANRTALRKMFVAAGARGHVHGTAQMLLDRLVRDARDRGVREILLGTTERFLAAHRFYERNGFVSVAPGALPDTFPRMAVDTRFYARTLG</sequence>
<dbReference type="Gene3D" id="3.40.630.30">
    <property type="match status" value="1"/>
</dbReference>
<evidence type="ECO:0000256" key="1">
    <source>
        <dbReference type="ARBA" id="ARBA00022679"/>
    </source>
</evidence>
<evidence type="ECO:0000313" key="3">
    <source>
        <dbReference type="EMBL" id="MCQ8279804.1"/>
    </source>
</evidence>
<proteinExistence type="predicted"/>
<name>A0ABT1WA84_9PROT</name>
<protein>
    <submittedName>
        <fullName evidence="3">GNAT family N-acetyltransferase</fullName>
    </submittedName>
</protein>
<dbReference type="PROSITE" id="PS51186">
    <property type="entry name" value="GNAT"/>
    <property type="match status" value="1"/>
</dbReference>
<keyword evidence="1" id="KW-0808">Transferase</keyword>
<feature type="domain" description="N-acetyltransferase" evidence="2">
    <location>
        <begin position="4"/>
        <end position="160"/>
    </location>
</feature>